<protein>
    <recommendedName>
        <fullName evidence="1">F-box domain-containing protein</fullName>
    </recommendedName>
</protein>
<dbReference type="InterPro" id="IPR056592">
    <property type="entry name" value="Beta-prop_At3g26010-like"/>
</dbReference>
<dbReference type="InterPro" id="IPR055290">
    <property type="entry name" value="At3g26010-like"/>
</dbReference>
<dbReference type="PANTHER" id="PTHR35546">
    <property type="entry name" value="F-BOX PROTEIN INTERACTION DOMAIN PROTEIN-RELATED"/>
    <property type="match status" value="1"/>
</dbReference>
<dbReference type="EMBL" id="CM022218">
    <property type="protein sequence ID" value="KAF7032687.1"/>
    <property type="molecule type" value="Genomic_DNA"/>
</dbReference>
<feature type="domain" description="F-box" evidence="1">
    <location>
        <begin position="21"/>
        <end position="61"/>
    </location>
</feature>
<proteinExistence type="predicted"/>
<reference evidence="2" key="2">
    <citation type="submission" date="2020-03" db="EMBL/GenBank/DDBJ databases">
        <title>The second near-complete assembly of the hexaploid bread wheat (Triticum aestivum) genome.</title>
        <authorList>
            <person name="Zimin A.V."/>
            <person name="Puiu D."/>
            <person name="Shumante A."/>
            <person name="Alonge M."/>
            <person name="Salzberg S.L."/>
        </authorList>
    </citation>
    <scope>NUCLEOTIDE SEQUENCE</scope>
    <source>
        <tissue evidence="2">Leaf</tissue>
    </source>
</reference>
<evidence type="ECO:0000259" key="1">
    <source>
        <dbReference type="SMART" id="SM00256"/>
    </source>
</evidence>
<accession>A0A3B6FW14</accession>
<organism evidence="2">
    <name type="scientific">Triticum aestivum</name>
    <name type="common">Wheat</name>
    <dbReference type="NCBI Taxonomy" id="4565"/>
    <lineage>
        <taxon>Eukaryota</taxon>
        <taxon>Viridiplantae</taxon>
        <taxon>Streptophyta</taxon>
        <taxon>Embryophyta</taxon>
        <taxon>Tracheophyta</taxon>
        <taxon>Spermatophyta</taxon>
        <taxon>Magnoliopsida</taxon>
        <taxon>Liliopsida</taxon>
        <taxon>Poales</taxon>
        <taxon>Poaceae</taxon>
        <taxon>BOP clade</taxon>
        <taxon>Pooideae</taxon>
        <taxon>Triticodae</taxon>
        <taxon>Triticeae</taxon>
        <taxon>Triticinae</taxon>
        <taxon>Triticum</taxon>
    </lineage>
</organism>
<name>A0A3B6FW14_WHEAT</name>
<dbReference type="Pfam" id="PF24750">
    <property type="entry name" value="b-prop_At3g26010-like"/>
    <property type="match status" value="1"/>
</dbReference>
<dbReference type="Gene3D" id="1.20.1280.50">
    <property type="match status" value="1"/>
</dbReference>
<reference evidence="2" key="1">
    <citation type="journal article" date="2017" name="Gigascience">
        <title>The first near-complete assembly of the hexaploid bread wheat genome, Triticum aestivum.</title>
        <authorList>
            <person name="Zimin A.V."/>
            <person name="Puiu D."/>
            <person name="Hall R."/>
            <person name="Kingan S."/>
            <person name="Clavijo B.J."/>
            <person name="Salzberg S.L."/>
        </authorList>
    </citation>
    <scope>NUCLEOTIDE SEQUENCE</scope>
    <source>
        <tissue evidence="2">Leaf</tissue>
    </source>
</reference>
<dbReference type="STRING" id="4565.A0A077S7J5"/>
<evidence type="ECO:0000313" key="2">
    <source>
        <dbReference type="EMBL" id="KAF7032687.1"/>
    </source>
</evidence>
<dbReference type="InterPro" id="IPR001810">
    <property type="entry name" value="F-box_dom"/>
</dbReference>
<sequence>MAPGSQKKEKGVEEVDPTARLTDDILVDIISRVPYKSTCCCKCVSPRWRDLISHRDHREKMPQSILGFFYQGYNKFRFPKKARYFTNLSRQRYPLVDPSLSFLPNHHSHSLDILDGCNGLLLCRCWKATDPKTLDYVVCNPDTEEWLVVPATESSSKVSVARLGFDPAVSSHFHVFEFIDEEAWGIDEDERNDYCFGRIETLAIYSSKDGAWKYQTVECDPFVLPRNSVSAFLNGILHLADFHNFIVAVDVEGDNWWYIGIPKLPYNDADINDVFPSQGQLYFANSTTGSELSVWVLEDYVTRKWTLKHSVSLLQLFGTEYYSYADDYRVISIHPEHNLIFIVAGDKKILMSYDMDSMQLCFIRQLGSDCGVKLLGYGDNTPFYPHVPLFSLSLADGH</sequence>
<dbReference type="NCBIfam" id="TIGR01640">
    <property type="entry name" value="F_box_assoc_1"/>
    <property type="match status" value="1"/>
</dbReference>
<dbReference type="SUPFAM" id="SSF81383">
    <property type="entry name" value="F-box domain"/>
    <property type="match status" value="1"/>
</dbReference>
<comment type="caution">
    <text evidence="2">The sequence shown here is derived from an EMBL/GenBank/DDBJ whole genome shotgun (WGS) entry which is preliminary data.</text>
</comment>
<dbReference type="SMART" id="SM00256">
    <property type="entry name" value="FBOX"/>
    <property type="match status" value="1"/>
</dbReference>
<dbReference type="Proteomes" id="UP000815260">
    <property type="component" value="Chromosome 3B"/>
</dbReference>
<dbReference type="PANTHER" id="PTHR35546:SF105">
    <property type="entry name" value="OS05G0139200 PROTEIN"/>
    <property type="match status" value="1"/>
</dbReference>
<gene>
    <name evidence="2" type="ORF">CFC21_043836</name>
</gene>
<dbReference type="Pfam" id="PF00646">
    <property type="entry name" value="F-box"/>
    <property type="match status" value="1"/>
</dbReference>
<dbReference type="OMA" id="SDSWVMA"/>
<dbReference type="InterPro" id="IPR017451">
    <property type="entry name" value="F-box-assoc_interact_dom"/>
</dbReference>
<dbReference type="InterPro" id="IPR036047">
    <property type="entry name" value="F-box-like_dom_sf"/>
</dbReference>